<evidence type="ECO:0000256" key="8">
    <source>
        <dbReference type="HAMAP-Rule" id="MF_00147"/>
    </source>
</evidence>
<keyword evidence="6 8" id="KW-0324">Glycolysis</keyword>
<evidence type="ECO:0000256" key="2">
    <source>
        <dbReference type="ARBA" id="ARBA00004939"/>
    </source>
</evidence>
<comment type="subcellular location">
    <subcellularLocation>
        <location evidence="8 9">Cytoplasm</location>
    </subcellularLocation>
</comment>
<reference evidence="10" key="1">
    <citation type="submission" date="2020-04" db="EMBL/GenBank/DDBJ databases">
        <authorList>
            <person name="Sombolestani A."/>
        </authorList>
    </citation>
    <scope>NUCLEOTIDE SEQUENCE</scope>
    <source>
        <strain evidence="10">R71697</strain>
    </source>
</reference>
<keyword evidence="5 8" id="KW-0963">Cytoplasm</keyword>
<keyword evidence="4 8" id="KW-0312">Gluconeogenesis</keyword>
<dbReference type="PROSITE" id="PS00171">
    <property type="entry name" value="TIM_1"/>
    <property type="match status" value="1"/>
</dbReference>
<dbReference type="NCBIfam" id="TIGR00419">
    <property type="entry name" value="tim"/>
    <property type="match status" value="1"/>
</dbReference>
<dbReference type="Gene3D" id="3.20.20.70">
    <property type="entry name" value="Aldolase class I"/>
    <property type="match status" value="1"/>
</dbReference>
<dbReference type="CDD" id="cd00311">
    <property type="entry name" value="TIM"/>
    <property type="match status" value="1"/>
</dbReference>
<sequence>MDVSPKLVIGNWKMNGLREQTVQLATAVAEGARFLPDDVKLVICPPFTQLERVSDILETVGTDSKLQLGAQDCHTASSGAHTGEISADMLADVGVKYVLLGHSERRQNCGETDALIRLKVQAAEATGLVPVVCIGETMVERQDGRAATVLASQIDGSLTDNFNGVLAYEPVWAIGSGVTPSRDELERTLFLLRGLLQSRLKMDDIRVPILYGGSVTPAQAPTILSIGVLGGVLVGSASLDAKSFLRIAEAASLRLSSQPLSGPYRS</sequence>
<comment type="pathway">
    <text evidence="8 9">Carbohydrate degradation; glycolysis; D-glyceraldehyde 3-phosphate from glycerone phosphate: step 1/1.</text>
</comment>
<comment type="caution">
    <text evidence="8">Lacks conserved residue(s) required for the propagation of feature annotation.</text>
</comment>
<dbReference type="EC" id="5.3.1.1" evidence="8 9"/>
<dbReference type="PANTHER" id="PTHR21139:SF42">
    <property type="entry name" value="TRIOSEPHOSPHATE ISOMERASE"/>
    <property type="match status" value="1"/>
</dbReference>
<accession>A0A9Q2FLT2</accession>
<protein>
    <recommendedName>
        <fullName evidence="8 9">Triosephosphate isomerase</fullName>
        <shortName evidence="8">TIM</shortName>
        <shortName evidence="8">TPI</shortName>
        <ecNumber evidence="8 9">5.3.1.1</ecNumber>
    </recommendedName>
    <alternativeName>
        <fullName evidence="8">Triose-phosphate isomerase</fullName>
    </alternativeName>
</protein>
<feature type="binding site" evidence="8">
    <location>
        <position position="175"/>
    </location>
    <ligand>
        <name>substrate</name>
    </ligand>
</feature>
<dbReference type="PANTHER" id="PTHR21139">
    <property type="entry name" value="TRIOSEPHOSPHATE ISOMERASE"/>
    <property type="match status" value="1"/>
</dbReference>
<dbReference type="InterPro" id="IPR013785">
    <property type="entry name" value="Aldolase_TIM"/>
</dbReference>
<comment type="pathway">
    <text evidence="2">Carbohydrate metabolism; erythritol degradation.</text>
</comment>
<evidence type="ECO:0000256" key="7">
    <source>
        <dbReference type="ARBA" id="ARBA00023235"/>
    </source>
</evidence>
<dbReference type="InterPro" id="IPR022896">
    <property type="entry name" value="TrioseP_Isoase_bac/euk"/>
</dbReference>
<feature type="binding site" evidence="8">
    <location>
        <begin position="11"/>
        <end position="13"/>
    </location>
    <ligand>
        <name>substrate</name>
    </ligand>
</feature>
<comment type="catalytic activity">
    <reaction evidence="8 9">
        <text>D-glyceraldehyde 3-phosphate = dihydroxyacetone phosphate</text>
        <dbReference type="Rhea" id="RHEA:18585"/>
        <dbReference type="ChEBI" id="CHEBI:57642"/>
        <dbReference type="ChEBI" id="CHEBI:59776"/>
        <dbReference type="EC" id="5.3.1.1"/>
    </reaction>
</comment>
<dbReference type="GO" id="GO:0046166">
    <property type="term" value="P:glyceraldehyde-3-phosphate biosynthetic process"/>
    <property type="evidence" value="ECO:0007669"/>
    <property type="project" value="TreeGrafter"/>
</dbReference>
<dbReference type="HAMAP" id="MF_00147_B">
    <property type="entry name" value="TIM_B"/>
    <property type="match status" value="1"/>
</dbReference>
<dbReference type="GO" id="GO:0019563">
    <property type="term" value="P:glycerol catabolic process"/>
    <property type="evidence" value="ECO:0007669"/>
    <property type="project" value="TreeGrafter"/>
</dbReference>
<dbReference type="Proteomes" id="UP000661006">
    <property type="component" value="Unassembled WGS sequence"/>
</dbReference>
<gene>
    <name evidence="8" type="primary">tpiA</name>
    <name evidence="10" type="ORF">HKD32_08080</name>
</gene>
<dbReference type="GO" id="GO:0006094">
    <property type="term" value="P:gluconeogenesis"/>
    <property type="evidence" value="ECO:0007669"/>
    <property type="project" value="UniProtKB-UniRule"/>
</dbReference>
<evidence type="ECO:0000313" key="11">
    <source>
        <dbReference type="Proteomes" id="UP000661006"/>
    </source>
</evidence>
<dbReference type="InterPro" id="IPR035990">
    <property type="entry name" value="TIM_sf"/>
</dbReference>
<evidence type="ECO:0000256" key="4">
    <source>
        <dbReference type="ARBA" id="ARBA00022432"/>
    </source>
</evidence>
<comment type="similarity">
    <text evidence="3 8 9">Belongs to the triosephosphate isomerase family.</text>
</comment>
<organism evidence="10 11">
    <name type="scientific">Gluconobacter japonicus</name>
    <dbReference type="NCBI Taxonomy" id="376620"/>
    <lineage>
        <taxon>Bacteria</taxon>
        <taxon>Pseudomonadati</taxon>
        <taxon>Pseudomonadota</taxon>
        <taxon>Alphaproteobacteria</taxon>
        <taxon>Acetobacterales</taxon>
        <taxon>Acetobacteraceae</taxon>
        <taxon>Gluconobacter</taxon>
    </lineage>
</organism>
<evidence type="ECO:0000256" key="1">
    <source>
        <dbReference type="ARBA" id="ARBA00000148"/>
    </source>
</evidence>
<dbReference type="InterPro" id="IPR000652">
    <property type="entry name" value="Triosephosphate_isomerase"/>
</dbReference>
<comment type="pathway">
    <text evidence="8 9">Carbohydrate biosynthesis; gluconeogenesis.</text>
</comment>
<reference evidence="10" key="2">
    <citation type="submission" date="2020-11" db="EMBL/GenBank/DDBJ databases">
        <title>Description of novel Gluconobacter species.</title>
        <authorList>
            <person name="Cleenwerck I."/>
            <person name="Cnockaert M."/>
            <person name="Borremans W."/>
            <person name="Wieme A.D."/>
            <person name="De Vuyst L."/>
            <person name="Vandamme P."/>
        </authorList>
    </citation>
    <scope>NUCLEOTIDE SEQUENCE</scope>
    <source>
        <strain evidence="10">R71697</strain>
    </source>
</reference>
<dbReference type="AlphaFoldDB" id="A0A9Q2FLT2"/>
<comment type="function">
    <text evidence="8">Involved in the gluconeogenesis. Catalyzes stereospecifically the conversion of dihydroxyacetone phosphate (DHAP) to D-glyceraldehyde-3-phosphate (G3P).</text>
</comment>
<evidence type="ECO:0000313" key="10">
    <source>
        <dbReference type="EMBL" id="MBF0870805.1"/>
    </source>
</evidence>
<dbReference type="InterPro" id="IPR020861">
    <property type="entry name" value="Triosephosphate_isomerase_AS"/>
</dbReference>
<feature type="active site" description="Proton acceptor" evidence="8">
    <location>
        <position position="169"/>
    </location>
</feature>
<dbReference type="EMBL" id="JABCQN010000003">
    <property type="protein sequence ID" value="MBF0870805.1"/>
    <property type="molecule type" value="Genomic_DNA"/>
</dbReference>
<evidence type="ECO:0000256" key="3">
    <source>
        <dbReference type="ARBA" id="ARBA00007422"/>
    </source>
</evidence>
<dbReference type="GO" id="GO:0005829">
    <property type="term" value="C:cytosol"/>
    <property type="evidence" value="ECO:0007669"/>
    <property type="project" value="TreeGrafter"/>
</dbReference>
<dbReference type="PROSITE" id="PS51440">
    <property type="entry name" value="TIM_2"/>
    <property type="match status" value="1"/>
</dbReference>
<comment type="subunit">
    <text evidence="8 9">Homodimer.</text>
</comment>
<evidence type="ECO:0000256" key="9">
    <source>
        <dbReference type="RuleBase" id="RU363013"/>
    </source>
</evidence>
<dbReference type="Pfam" id="PF00121">
    <property type="entry name" value="TIM"/>
    <property type="match status" value="1"/>
</dbReference>
<feature type="active site" description="Electrophile" evidence="8">
    <location>
        <position position="102"/>
    </location>
</feature>
<proteinExistence type="inferred from homology"/>
<comment type="catalytic activity">
    <reaction evidence="1">
        <text>L-erythrulose 1-phosphate = D-erythrulose 4-phosphate</text>
        <dbReference type="Rhea" id="RHEA:49588"/>
        <dbReference type="ChEBI" id="CHEBI:58002"/>
        <dbReference type="ChEBI" id="CHEBI:90796"/>
        <dbReference type="EC" id="5.3.1.33"/>
    </reaction>
</comment>
<dbReference type="SUPFAM" id="SSF51351">
    <property type="entry name" value="Triosephosphate isomerase (TIM)"/>
    <property type="match status" value="1"/>
</dbReference>
<name>A0A9Q2FLT2_GLUJA</name>
<dbReference type="GeneID" id="81474652"/>
<comment type="caution">
    <text evidence="10">The sequence shown here is derived from an EMBL/GenBank/DDBJ whole genome shotgun (WGS) entry which is preliminary data.</text>
</comment>
<feature type="binding site" evidence="8">
    <location>
        <position position="214"/>
    </location>
    <ligand>
        <name>substrate</name>
    </ligand>
</feature>
<dbReference type="GO" id="GO:0004807">
    <property type="term" value="F:triose-phosphate isomerase activity"/>
    <property type="evidence" value="ECO:0007669"/>
    <property type="project" value="UniProtKB-UniRule"/>
</dbReference>
<evidence type="ECO:0000256" key="6">
    <source>
        <dbReference type="ARBA" id="ARBA00023152"/>
    </source>
</evidence>
<dbReference type="RefSeq" id="WP_061932948.1">
    <property type="nucleotide sequence ID" value="NZ_JABCQN010000003.1"/>
</dbReference>
<evidence type="ECO:0000256" key="5">
    <source>
        <dbReference type="ARBA" id="ARBA00022490"/>
    </source>
</evidence>
<dbReference type="GO" id="GO:0006096">
    <property type="term" value="P:glycolytic process"/>
    <property type="evidence" value="ECO:0007669"/>
    <property type="project" value="UniProtKB-UniRule"/>
</dbReference>
<keyword evidence="7 8" id="KW-0413">Isomerase</keyword>